<gene>
    <name evidence="2" type="ORF">KL771_06960</name>
</gene>
<dbReference type="Proteomes" id="UP000766595">
    <property type="component" value="Unassembled WGS sequence"/>
</dbReference>
<comment type="caution">
    <text evidence="2">The sequence shown here is derived from an EMBL/GenBank/DDBJ whole genome shotgun (WGS) entry which is preliminary data.</text>
</comment>
<sequence>MSRLSRLVSSGRLRAATLAIAAVAATGLPAPSARAGLLDAMVAPSDVPACGDAGVVETIREKFVHLDANVLHRGLAIQQVDRIRQSHFGNLNSGPVLRRYCYAHAYLNDGPRPKTLYYLIEQNYGFLGLSWNVEFCVQGYDRWRVQDGNCRAVRYWW</sequence>
<dbReference type="EMBL" id="JAHHZF010000003">
    <property type="protein sequence ID" value="MBT9289184.1"/>
    <property type="molecule type" value="Genomic_DNA"/>
</dbReference>
<name>A0A947D990_9HYPH</name>
<keyword evidence="1" id="KW-0732">Signal</keyword>
<accession>A0A947D990</accession>
<dbReference type="RefSeq" id="WP_261967827.1">
    <property type="nucleotide sequence ID" value="NZ_JAHHZF010000003.1"/>
</dbReference>
<organism evidence="2 3">
    <name type="scientific">Prosthecodimorpha staleyi</name>
    <dbReference type="NCBI Taxonomy" id="2840188"/>
    <lineage>
        <taxon>Bacteria</taxon>
        <taxon>Pseudomonadati</taxon>
        <taxon>Pseudomonadota</taxon>
        <taxon>Alphaproteobacteria</taxon>
        <taxon>Hyphomicrobiales</taxon>
        <taxon>Ancalomicrobiaceae</taxon>
        <taxon>Prosthecodimorpha</taxon>
    </lineage>
</organism>
<feature type="signal peptide" evidence="1">
    <location>
        <begin position="1"/>
        <end position="35"/>
    </location>
</feature>
<evidence type="ECO:0000313" key="3">
    <source>
        <dbReference type="Proteomes" id="UP000766595"/>
    </source>
</evidence>
<keyword evidence="3" id="KW-1185">Reference proteome</keyword>
<protein>
    <submittedName>
        <fullName evidence="2">Uncharacterized protein</fullName>
    </submittedName>
</protein>
<evidence type="ECO:0000313" key="2">
    <source>
        <dbReference type="EMBL" id="MBT9289184.1"/>
    </source>
</evidence>
<dbReference type="AlphaFoldDB" id="A0A947D990"/>
<feature type="chain" id="PRO_5037811978" evidence="1">
    <location>
        <begin position="36"/>
        <end position="157"/>
    </location>
</feature>
<reference evidence="2 3" key="1">
    <citation type="submission" date="2021-06" db="EMBL/GenBank/DDBJ databases">
        <authorList>
            <person name="Grouzdev D.S."/>
            <person name="Koziaeva V."/>
        </authorList>
    </citation>
    <scope>NUCLEOTIDE SEQUENCE [LARGE SCALE GENOMIC DNA]</scope>
    <source>
        <strain evidence="2 3">22</strain>
    </source>
</reference>
<proteinExistence type="predicted"/>
<evidence type="ECO:0000256" key="1">
    <source>
        <dbReference type="SAM" id="SignalP"/>
    </source>
</evidence>